<feature type="transmembrane region" description="Helical" evidence="1">
    <location>
        <begin position="187"/>
        <end position="208"/>
    </location>
</feature>
<sequence length="368" mass="41188">MTQPEANTRQSAWMFSVYILVFFLLFSLNGLPYVVSMWSDQLFGKQISAVVFKSILLQCIDDLQESLVLFLQPLFDNVAFDVLSGEDDTKSRRRITKADSFITVIRVCAIKLPSVAVTLLLILPKTMVSMIVCILAAVTWCSVFPCAAKAVQDGKEDRDNALSEKESKAEEYQGRYLRSLSCLSIRLLSWSVIRNGCLFLFALFSPGLDPTLMTRCVHQVAALETVMLKFVQSYQRARKIVQVWFKNKLPSQSNVAAVIDRLRAGSNRSCVLVASRHTAVDTCCIGKLYDRAQKCFRGGPLLPVATGYCHDSRTTLSCREVGAWVTEKLRWSFETISRCSQRPGLVAGVQEYRSLLAANMPRCACTEV</sequence>
<protein>
    <submittedName>
        <fullName evidence="2">Uncharacterized protein</fullName>
    </submittedName>
</protein>
<dbReference type="KEGG" id="cdet:87938482"/>
<dbReference type="GeneID" id="87938482"/>
<organism evidence="2 3">
    <name type="scientific">Colletotrichum destructivum</name>
    <dbReference type="NCBI Taxonomy" id="34406"/>
    <lineage>
        <taxon>Eukaryota</taxon>
        <taxon>Fungi</taxon>
        <taxon>Dikarya</taxon>
        <taxon>Ascomycota</taxon>
        <taxon>Pezizomycotina</taxon>
        <taxon>Sordariomycetes</taxon>
        <taxon>Hypocreomycetidae</taxon>
        <taxon>Glomerellales</taxon>
        <taxon>Glomerellaceae</taxon>
        <taxon>Colletotrichum</taxon>
        <taxon>Colletotrichum destructivum species complex</taxon>
    </lineage>
</organism>
<dbReference type="RefSeq" id="XP_062774189.1">
    <property type="nucleotide sequence ID" value="XM_062918138.1"/>
</dbReference>
<keyword evidence="1" id="KW-1133">Transmembrane helix</keyword>
<feature type="transmembrane region" description="Helical" evidence="1">
    <location>
        <begin position="100"/>
        <end position="122"/>
    </location>
</feature>
<evidence type="ECO:0000256" key="1">
    <source>
        <dbReference type="SAM" id="Phobius"/>
    </source>
</evidence>
<reference evidence="3" key="1">
    <citation type="journal article" date="2023" name="bioRxiv">
        <title>Complete genome of the Medicago anthracnose fungus, Colletotrichum destructivum, reveals a mini-chromosome-like region within a core chromosome.</title>
        <authorList>
            <person name="Lapalu N."/>
            <person name="Simon A."/>
            <person name="Lu A."/>
            <person name="Plaumann P.-L."/>
            <person name="Amselem J."/>
            <person name="Pigne S."/>
            <person name="Auger A."/>
            <person name="Koch C."/>
            <person name="Dallery J.-F."/>
            <person name="O'Connell R.J."/>
        </authorList>
    </citation>
    <scope>NUCLEOTIDE SEQUENCE [LARGE SCALE GENOMIC DNA]</scope>
    <source>
        <strain evidence="3">CBS 520.97</strain>
    </source>
</reference>
<keyword evidence="1" id="KW-0812">Transmembrane</keyword>
<feature type="transmembrane region" description="Helical" evidence="1">
    <location>
        <begin position="128"/>
        <end position="148"/>
    </location>
</feature>
<dbReference type="Proteomes" id="UP001322277">
    <property type="component" value="Chromosome 1"/>
</dbReference>
<evidence type="ECO:0000313" key="3">
    <source>
        <dbReference type="Proteomes" id="UP001322277"/>
    </source>
</evidence>
<keyword evidence="1" id="KW-0472">Membrane</keyword>
<accession>A0AAX4I1W5</accession>
<gene>
    <name evidence="2" type="ORF">CDEST_01979</name>
</gene>
<feature type="transmembrane region" description="Helical" evidence="1">
    <location>
        <begin position="12"/>
        <end position="35"/>
    </location>
</feature>
<evidence type="ECO:0000313" key="2">
    <source>
        <dbReference type="EMBL" id="WQF76965.1"/>
    </source>
</evidence>
<dbReference type="AlphaFoldDB" id="A0AAX4I1W5"/>
<dbReference type="EMBL" id="CP137305">
    <property type="protein sequence ID" value="WQF76965.1"/>
    <property type="molecule type" value="Genomic_DNA"/>
</dbReference>
<keyword evidence="3" id="KW-1185">Reference proteome</keyword>
<name>A0AAX4I1W5_9PEZI</name>
<proteinExistence type="predicted"/>